<dbReference type="RefSeq" id="XP_001027676.2">
    <property type="nucleotide sequence ID" value="XM_001027676.2"/>
</dbReference>
<dbReference type="KEGG" id="tet:TTHERM_00571700"/>
<dbReference type="Proteomes" id="UP000009168">
    <property type="component" value="Unassembled WGS sequence"/>
</dbReference>
<dbReference type="InParanoid" id="Q24I04"/>
<dbReference type="AlphaFoldDB" id="Q24I04"/>
<dbReference type="EMBL" id="GG662498">
    <property type="protein sequence ID" value="EAS07434.2"/>
    <property type="molecule type" value="Genomic_DNA"/>
</dbReference>
<reference evidence="2" key="1">
    <citation type="journal article" date="2006" name="PLoS Biol.">
        <title>Macronuclear genome sequence of the ciliate Tetrahymena thermophila, a model eukaryote.</title>
        <authorList>
            <person name="Eisen J.A."/>
            <person name="Coyne R.S."/>
            <person name="Wu M."/>
            <person name="Wu D."/>
            <person name="Thiagarajan M."/>
            <person name="Wortman J.R."/>
            <person name="Badger J.H."/>
            <person name="Ren Q."/>
            <person name="Amedeo P."/>
            <person name="Jones K.M."/>
            <person name="Tallon L.J."/>
            <person name="Delcher A.L."/>
            <person name="Salzberg S.L."/>
            <person name="Silva J.C."/>
            <person name="Haas B.J."/>
            <person name="Majoros W.H."/>
            <person name="Farzad M."/>
            <person name="Carlton J.M."/>
            <person name="Smith R.K. Jr."/>
            <person name="Garg J."/>
            <person name="Pearlman R.E."/>
            <person name="Karrer K.M."/>
            <person name="Sun L."/>
            <person name="Manning G."/>
            <person name="Elde N.C."/>
            <person name="Turkewitz A.P."/>
            <person name="Asai D.J."/>
            <person name="Wilkes D.E."/>
            <person name="Wang Y."/>
            <person name="Cai H."/>
            <person name="Collins K."/>
            <person name="Stewart B.A."/>
            <person name="Lee S.R."/>
            <person name="Wilamowska K."/>
            <person name="Weinberg Z."/>
            <person name="Ruzzo W.L."/>
            <person name="Wloga D."/>
            <person name="Gaertig J."/>
            <person name="Frankel J."/>
            <person name="Tsao C.-C."/>
            <person name="Gorovsky M.A."/>
            <person name="Keeling P.J."/>
            <person name="Waller R.F."/>
            <person name="Patron N.J."/>
            <person name="Cherry J.M."/>
            <person name="Stover N.A."/>
            <person name="Krieger C.J."/>
            <person name="del Toro C."/>
            <person name="Ryder H.F."/>
            <person name="Williamson S.C."/>
            <person name="Barbeau R.A."/>
            <person name="Hamilton E.P."/>
            <person name="Orias E."/>
        </authorList>
    </citation>
    <scope>NUCLEOTIDE SEQUENCE [LARGE SCALE GENOMIC DNA]</scope>
    <source>
        <strain evidence="2">SB210</strain>
    </source>
</reference>
<sequence>MIGKKEINQTSKSKKKSLALKQKIGILPLQTAKAKNILKFYPKHLIYFINLSIKGGLLCILKIKISVLKRIELARCNIRQYSFPIQQNFYYTQKIIQRITFIKLYKIITIKIVFILFKQ</sequence>
<keyword evidence="1" id="KW-0472">Membrane</keyword>
<proteinExistence type="predicted"/>
<protein>
    <submittedName>
        <fullName evidence="1">Transmembrane protein, putative</fullName>
    </submittedName>
</protein>
<keyword evidence="1" id="KW-0812">Transmembrane</keyword>
<keyword evidence="2" id="KW-1185">Reference proteome</keyword>
<accession>Q24I04</accession>
<dbReference type="GeneID" id="7823909"/>
<organism evidence="1 2">
    <name type="scientific">Tetrahymena thermophila (strain SB210)</name>
    <dbReference type="NCBI Taxonomy" id="312017"/>
    <lineage>
        <taxon>Eukaryota</taxon>
        <taxon>Sar</taxon>
        <taxon>Alveolata</taxon>
        <taxon>Ciliophora</taxon>
        <taxon>Intramacronucleata</taxon>
        <taxon>Oligohymenophorea</taxon>
        <taxon>Hymenostomatida</taxon>
        <taxon>Tetrahymenina</taxon>
        <taxon>Tetrahymenidae</taxon>
        <taxon>Tetrahymena</taxon>
    </lineage>
</organism>
<evidence type="ECO:0000313" key="1">
    <source>
        <dbReference type="EMBL" id="EAS07434.2"/>
    </source>
</evidence>
<evidence type="ECO:0000313" key="2">
    <source>
        <dbReference type="Proteomes" id="UP000009168"/>
    </source>
</evidence>
<gene>
    <name evidence="1" type="ORF">TTHERM_00571700</name>
</gene>
<dbReference type="HOGENOM" id="CLU_2872606_0_0_1"/>
<name>Q24I04_TETTS</name>